<organism evidence="1 2">
    <name type="scientific">Talaromyces stipitatus (strain ATCC 10500 / CBS 375.48 / QM 6759 / NRRL 1006)</name>
    <name type="common">Penicillium stipitatum</name>
    <dbReference type="NCBI Taxonomy" id="441959"/>
    <lineage>
        <taxon>Eukaryota</taxon>
        <taxon>Fungi</taxon>
        <taxon>Dikarya</taxon>
        <taxon>Ascomycota</taxon>
        <taxon>Pezizomycotina</taxon>
        <taxon>Eurotiomycetes</taxon>
        <taxon>Eurotiomycetidae</taxon>
        <taxon>Eurotiales</taxon>
        <taxon>Trichocomaceae</taxon>
        <taxon>Talaromyces</taxon>
        <taxon>Talaromyces sect. Talaromyces</taxon>
    </lineage>
</organism>
<dbReference type="RefSeq" id="XP_002478364.1">
    <property type="nucleotide sequence ID" value="XM_002478319.1"/>
</dbReference>
<keyword evidence="2" id="KW-1185">Reference proteome</keyword>
<dbReference type="InParanoid" id="B8M0L8"/>
<dbReference type="OrthoDB" id="4225164at2759"/>
<protein>
    <submittedName>
        <fullName evidence="1">Uncharacterized protein</fullName>
    </submittedName>
</protein>
<dbReference type="GeneID" id="8110040"/>
<dbReference type="AlphaFoldDB" id="B8M0L8"/>
<dbReference type="PhylomeDB" id="B8M0L8"/>
<dbReference type="VEuPathDB" id="FungiDB:TSTA_086320"/>
<accession>B8M0L8</accession>
<dbReference type="Proteomes" id="UP000001745">
    <property type="component" value="Unassembled WGS sequence"/>
</dbReference>
<evidence type="ECO:0000313" key="2">
    <source>
        <dbReference type="Proteomes" id="UP000001745"/>
    </source>
</evidence>
<name>B8M0L8_TALSN</name>
<dbReference type="OMA" id="PRIYVEQ"/>
<dbReference type="EMBL" id="EQ962653">
    <property type="protein sequence ID" value="EED21401.1"/>
    <property type="molecule type" value="Genomic_DNA"/>
</dbReference>
<dbReference type="HOGENOM" id="CLU_078303_0_0_1"/>
<sequence>MKTQAQPATVQDLDQNDNLVLHGIKSASRIAKSRSSSSPPQKINLSYVHKQIPMDKVIYGKSISRPIEQMARIFQSYNRGVPLTIFSRSRDRSRERNEVPGCKFRKVFVSDDTEVLESNPAFRSKYVGLTAFISEKDKNHIDPRIYVEQSFIDPGTGKENLIVHELALGSNVDTDYDYVFKDCVDEHPVFGKRSLRVRIKALNEMTFESYMKAAGYYGYDRTEYAVVNKYILDNGLPLSINIPNCMNQQFQTVSFDAADLRLLLEAKEKIKDKKQVSSIDGGLELLTLRVHGLGEISECQQYLGALDIRVVYTPL</sequence>
<gene>
    <name evidence="1" type="ORF">TSTA_086320</name>
</gene>
<reference evidence="2" key="1">
    <citation type="journal article" date="2015" name="Genome Announc.">
        <title>Genome sequence of the AIDS-associated pathogen Penicillium marneffei (ATCC18224) and its near taxonomic relative Talaromyces stipitatus (ATCC10500).</title>
        <authorList>
            <person name="Nierman W.C."/>
            <person name="Fedorova-Abrams N.D."/>
            <person name="Andrianopoulos A."/>
        </authorList>
    </citation>
    <scope>NUCLEOTIDE SEQUENCE [LARGE SCALE GENOMIC DNA]</scope>
    <source>
        <strain evidence="2">ATCC 10500 / CBS 375.48 / QM 6759 / NRRL 1006</strain>
    </source>
</reference>
<proteinExistence type="predicted"/>
<dbReference type="eggNOG" id="ENOG502T4NP">
    <property type="taxonomic scope" value="Eukaryota"/>
</dbReference>
<evidence type="ECO:0000313" key="1">
    <source>
        <dbReference type="EMBL" id="EED21401.1"/>
    </source>
</evidence>